<dbReference type="EMBL" id="BAFE01000089">
    <property type="protein sequence ID" value="GAB49577.1"/>
    <property type="molecule type" value="Genomic_DNA"/>
</dbReference>
<organism evidence="1 2">
    <name type="scientific">Mobilicoccus pelagius NBRC 104925</name>
    <dbReference type="NCBI Taxonomy" id="1089455"/>
    <lineage>
        <taxon>Bacteria</taxon>
        <taxon>Bacillati</taxon>
        <taxon>Actinomycetota</taxon>
        <taxon>Actinomycetes</taxon>
        <taxon>Micrococcales</taxon>
        <taxon>Dermatophilaceae</taxon>
        <taxon>Mobilicoccus</taxon>
    </lineage>
</organism>
<proteinExistence type="predicted"/>
<evidence type="ECO:0000313" key="1">
    <source>
        <dbReference type="EMBL" id="GAB49577.1"/>
    </source>
</evidence>
<name>H5UV19_9MICO</name>
<evidence type="ECO:0000313" key="2">
    <source>
        <dbReference type="Proteomes" id="UP000004367"/>
    </source>
</evidence>
<dbReference type="STRING" id="1089455.MOPEL_130_01840"/>
<gene>
    <name evidence="1" type="ORF">MOPEL_130_01840</name>
</gene>
<accession>H5UV19</accession>
<comment type="caution">
    <text evidence="1">The sequence shown here is derived from an EMBL/GenBank/DDBJ whole genome shotgun (WGS) entry which is preliminary data.</text>
</comment>
<dbReference type="Proteomes" id="UP000004367">
    <property type="component" value="Unassembled WGS sequence"/>
</dbReference>
<reference evidence="1 2" key="1">
    <citation type="submission" date="2012-02" db="EMBL/GenBank/DDBJ databases">
        <title>Whole genome shotgun sequence of Mobilicoccus pelagius NBRC 104925.</title>
        <authorList>
            <person name="Yoshida Y."/>
            <person name="Hosoyama A."/>
            <person name="Tsuchikane K."/>
            <person name="Katsumata H."/>
            <person name="Yamazaki S."/>
            <person name="Fujita N."/>
        </authorList>
    </citation>
    <scope>NUCLEOTIDE SEQUENCE [LARGE SCALE GENOMIC DNA]</scope>
    <source>
        <strain evidence="1 2">NBRC 104925</strain>
    </source>
</reference>
<keyword evidence="2" id="KW-1185">Reference proteome</keyword>
<dbReference type="AlphaFoldDB" id="H5UV19"/>
<sequence length="91" mass="9923">MRRRARLISSEPSTTRLFSGAPLSGARFVLSEAEAAVESDSAPLSFTDGVCAESGRVTAPDLLPRLTGRWLKDVERLEAYPPRRTSAAHPR</sequence>
<protein>
    <submittedName>
        <fullName evidence="1">Uncharacterized protein</fullName>
    </submittedName>
</protein>